<proteinExistence type="predicted"/>
<feature type="coiled-coil region" evidence="1">
    <location>
        <begin position="418"/>
        <end position="452"/>
    </location>
</feature>
<evidence type="ECO:0000256" key="2">
    <source>
        <dbReference type="SAM" id="SignalP"/>
    </source>
</evidence>
<protein>
    <recommendedName>
        <fullName evidence="5">Chromosome partition protein Smc</fullName>
    </recommendedName>
</protein>
<evidence type="ECO:0000313" key="3">
    <source>
        <dbReference type="EMBL" id="QPJ63951.1"/>
    </source>
</evidence>
<keyword evidence="2" id="KW-0732">Signal</keyword>
<name>A0A7T0BZX4_9BACT</name>
<evidence type="ECO:0008006" key="5">
    <source>
        <dbReference type="Google" id="ProtNLM"/>
    </source>
</evidence>
<reference evidence="4" key="1">
    <citation type="submission" date="2020-02" db="EMBL/GenBank/DDBJ databases">
        <title>Genomic and physiological characterization of two novel Nitrospinaceae genera.</title>
        <authorList>
            <person name="Mueller A.J."/>
            <person name="Jung M.-Y."/>
            <person name="Strachan C.R."/>
            <person name="Herbold C.W."/>
            <person name="Kirkegaard R.H."/>
            <person name="Daims H."/>
        </authorList>
    </citation>
    <scope>NUCLEOTIDE SEQUENCE [LARGE SCALE GENOMIC DNA]</scope>
</reference>
<organism evidence="3 4">
    <name type="scientific">Candidatus Nitrohelix vancouverensis</name>
    <dbReference type="NCBI Taxonomy" id="2705534"/>
    <lineage>
        <taxon>Bacteria</taxon>
        <taxon>Pseudomonadati</taxon>
        <taxon>Nitrospinota/Tectimicrobiota group</taxon>
        <taxon>Nitrospinota</taxon>
        <taxon>Nitrospinia</taxon>
        <taxon>Nitrospinales</taxon>
        <taxon>Nitrospinaceae</taxon>
        <taxon>Candidatus Nitrohelix</taxon>
    </lineage>
</organism>
<feature type="chain" id="PRO_5032702094" description="Chromosome partition protein Smc" evidence="2">
    <location>
        <begin position="26"/>
        <end position="510"/>
    </location>
</feature>
<evidence type="ECO:0000313" key="4">
    <source>
        <dbReference type="Proteomes" id="UP000594464"/>
    </source>
</evidence>
<evidence type="ECO:0000256" key="1">
    <source>
        <dbReference type="SAM" id="Coils"/>
    </source>
</evidence>
<dbReference type="KEGG" id="nva:G3M78_00415"/>
<feature type="signal peptide" evidence="2">
    <location>
        <begin position="1"/>
        <end position="25"/>
    </location>
</feature>
<dbReference type="Proteomes" id="UP000594464">
    <property type="component" value="Chromosome"/>
</dbReference>
<accession>A0A7T0BZX4</accession>
<keyword evidence="1" id="KW-0175">Coiled coil</keyword>
<feature type="coiled-coil region" evidence="1">
    <location>
        <begin position="143"/>
        <end position="206"/>
    </location>
</feature>
<sequence>MTPIRILQSASLAILIFFSSATAHAGLFDNDEENWKNIFLEIKKINARLQSLDQDRMNSVESMQRDTQGKMEALINAIQNINAELEGNRSATQKNQVELGQALSRLGDLELGVKNSSANLQSILRGEMERQDGHNQKFRVELAATFDRLKQELANQIDVLQQNSKQNFDNFNQSNQDSLKQVVASLNSQNSKLESSQSNLEKLIKVDLIPAVSAESRKSRDALVSDLEKLRTSLQVALDSHQSGLNANREQMKANVKTLTETITTLNLSNGQLNKEMIEILKQDLLVNAETQKQTRAMAGGLERTEQNLALSKEMIAKLKDVVVARLDAQAQKQDGVVAQVDKSAKDIALVDSNLRVADEKLASIAKAINALHGQGQASQTSLDAMRVGVNNLENAGIVANKKMDQLIDSSKAVVSHAASLEERVVASRSEIDNSNQKLSKLIDILKAMAQEQSALKSLIQSSGGSGVSQDDVKKILEALADLRRKANVNISRNDDIKSTVESLSGSGKR</sequence>
<dbReference type="EMBL" id="CP048620">
    <property type="protein sequence ID" value="QPJ63951.1"/>
    <property type="molecule type" value="Genomic_DNA"/>
</dbReference>
<dbReference type="AlphaFoldDB" id="A0A7T0BZX4"/>
<gene>
    <name evidence="3" type="ORF">G3M78_00415</name>
</gene>